<comment type="similarity">
    <text evidence="1">Belongs to the RRP12 family.</text>
</comment>
<dbReference type="InterPro" id="IPR052087">
    <property type="entry name" value="RRP12"/>
</dbReference>
<dbReference type="PANTHER" id="PTHR48287:SF1">
    <property type="entry name" value="ARM REPEAT SUPERFAMILY PROTEIN"/>
    <property type="match status" value="1"/>
</dbReference>
<evidence type="ECO:0000259" key="3">
    <source>
        <dbReference type="Pfam" id="PF08161"/>
    </source>
</evidence>
<proteinExistence type="inferred from homology"/>
<dbReference type="SUPFAM" id="SSF48371">
    <property type="entry name" value="ARM repeat"/>
    <property type="match status" value="1"/>
</dbReference>
<reference evidence="4 5" key="1">
    <citation type="journal article" date="2008" name="Nature">
        <title>The genome of the choanoflagellate Monosiga brevicollis and the origin of metazoans.</title>
        <authorList>
            <consortium name="JGI Sequencing"/>
            <person name="King N."/>
            <person name="Westbrook M.J."/>
            <person name="Young S.L."/>
            <person name="Kuo A."/>
            <person name="Abedin M."/>
            <person name="Chapman J."/>
            <person name="Fairclough S."/>
            <person name="Hellsten U."/>
            <person name="Isogai Y."/>
            <person name="Letunic I."/>
            <person name="Marr M."/>
            <person name="Pincus D."/>
            <person name="Putnam N."/>
            <person name="Rokas A."/>
            <person name="Wright K.J."/>
            <person name="Zuzow R."/>
            <person name="Dirks W."/>
            <person name="Good M."/>
            <person name="Goodstein D."/>
            <person name="Lemons D."/>
            <person name="Li W."/>
            <person name="Lyons J.B."/>
            <person name="Morris A."/>
            <person name="Nichols S."/>
            <person name="Richter D.J."/>
            <person name="Salamov A."/>
            <person name="Bork P."/>
            <person name="Lim W.A."/>
            <person name="Manning G."/>
            <person name="Miller W.T."/>
            <person name="McGinnis W."/>
            <person name="Shapiro H."/>
            <person name="Tjian R."/>
            <person name="Grigoriev I.V."/>
            <person name="Rokhsar D."/>
        </authorList>
    </citation>
    <scope>NUCLEOTIDE SEQUENCE [LARGE SCALE GENOMIC DNA]</scope>
    <source>
        <strain evidence="5">MX1 / ATCC 50154</strain>
    </source>
</reference>
<dbReference type="Gene3D" id="1.25.10.10">
    <property type="entry name" value="Leucine-rich Repeat Variant"/>
    <property type="match status" value="1"/>
</dbReference>
<dbReference type="PANTHER" id="PTHR48287">
    <property type="entry name" value="ARM REPEAT SUPERFAMILY PROTEIN"/>
    <property type="match status" value="1"/>
</dbReference>
<sequence length="684" mass="75826">MTADVLINPACMADGTLMAREFQSLLSLLPKRIDHNVLAILASITAQVFAHLCSTNAELAVSSGATLVKLLVNFFALSTDGAIRAAAQALKMHETDAIGSKGAFEAALKTAADAIGLQAFFTLLPLDDLLSPEPKTTFRNVWLLTLVKEGITNDELQFFGRILLPMAQNLRRIEEKAVQLNEQVIAKTYNGLYLQIWELLPSICNAPTDTPASFPKLAKLLGERLTESEPVCELIAFSLSRLIKTTATGLMLGIAPEALRSTFFKGTAKKLLEQSEANGDSTHKLMELILTFAPHIAGTEQDLLYRLLKPMLLGQDEVLQKKSYRGLMLLADRETDAQTVLVNEKTRHAAYDTLTMIGYRFIDEATPEMNLQTYFTMVVAGLAGRSPHMLSATVLGLSRLVYMFFKDLESEFAREVIIACLSLLESPAREVQKSALGFAKMLTTVLNAEDLQQLAPQLLESISLMKEADMNHLKMKMRVLFERLIRKLGFDQVASCIQPSQTKLLQYVHKQAQRKQKSKPKRARGDGDDSDDDGDDDLDFMPTAAPAKDDMEEDQYDLLSTSVGVGTSARQSRKGRQQEEEVEEKDGKFVFKEDDSGDEAMSDDDDDEGAKKGGKGITMGTGIHRDRRPTKEAARKPKKSALQSDARRKGQAVQPYAYVALDQKILNKRRGKSKNGLKEVMRRR</sequence>
<feature type="compositionally biased region" description="Basic residues" evidence="2">
    <location>
        <begin position="511"/>
        <end position="522"/>
    </location>
</feature>
<dbReference type="GeneID" id="5896185"/>
<feature type="region of interest" description="Disordered" evidence="2">
    <location>
        <begin position="508"/>
        <end position="653"/>
    </location>
</feature>
<dbReference type="KEGG" id="mbr:MONBRDRAFT_39345"/>
<dbReference type="InterPro" id="IPR011989">
    <property type="entry name" value="ARM-like"/>
</dbReference>
<dbReference type="Pfam" id="PF08161">
    <property type="entry name" value="RRP12_HEAT"/>
    <property type="match status" value="1"/>
</dbReference>
<gene>
    <name evidence="4" type="ORF">MONBRDRAFT_39345</name>
</gene>
<organism evidence="4 5">
    <name type="scientific">Monosiga brevicollis</name>
    <name type="common">Choanoflagellate</name>
    <dbReference type="NCBI Taxonomy" id="81824"/>
    <lineage>
        <taxon>Eukaryota</taxon>
        <taxon>Choanoflagellata</taxon>
        <taxon>Craspedida</taxon>
        <taxon>Salpingoecidae</taxon>
        <taxon>Monosiga</taxon>
    </lineage>
</organism>
<keyword evidence="5" id="KW-1185">Reference proteome</keyword>
<name>A9VDX5_MONBE</name>
<dbReference type="RefSeq" id="XP_001750909.1">
    <property type="nucleotide sequence ID" value="XM_001750857.1"/>
</dbReference>
<feature type="compositionally biased region" description="Basic and acidic residues" evidence="2">
    <location>
        <begin position="585"/>
        <end position="594"/>
    </location>
</feature>
<dbReference type="InterPro" id="IPR016024">
    <property type="entry name" value="ARM-type_fold"/>
</dbReference>
<dbReference type="GO" id="GO:0005634">
    <property type="term" value="C:nucleus"/>
    <property type="evidence" value="ECO:0007669"/>
    <property type="project" value="UniProtKB-SubCell"/>
</dbReference>
<feature type="compositionally biased region" description="Polar residues" evidence="2">
    <location>
        <begin position="558"/>
        <end position="570"/>
    </location>
</feature>
<feature type="domain" description="RRP12 HEAT" evidence="3">
    <location>
        <begin position="91"/>
        <end position="248"/>
    </location>
</feature>
<dbReference type="eggNOG" id="KOG1248">
    <property type="taxonomic scope" value="Eukaryota"/>
</dbReference>
<dbReference type="STRING" id="81824.A9VDX5"/>
<dbReference type="Proteomes" id="UP000001357">
    <property type="component" value="Unassembled WGS sequence"/>
</dbReference>
<feature type="compositionally biased region" description="Acidic residues" evidence="2">
    <location>
        <begin position="595"/>
        <end position="608"/>
    </location>
</feature>
<evidence type="ECO:0000313" key="5">
    <source>
        <dbReference type="Proteomes" id="UP000001357"/>
    </source>
</evidence>
<dbReference type="EMBL" id="CH991591">
    <property type="protein sequence ID" value="EDQ84279.1"/>
    <property type="molecule type" value="Genomic_DNA"/>
</dbReference>
<dbReference type="InParanoid" id="A9VDX5"/>
<dbReference type="InterPro" id="IPR012978">
    <property type="entry name" value="HEAT_RRP12"/>
</dbReference>
<accession>A9VDX5</accession>
<evidence type="ECO:0000256" key="1">
    <source>
        <dbReference type="ARBA" id="ARBA00007690"/>
    </source>
</evidence>
<dbReference type="AlphaFoldDB" id="A9VDX5"/>
<evidence type="ECO:0000313" key="4">
    <source>
        <dbReference type="EMBL" id="EDQ84279.1"/>
    </source>
</evidence>
<feature type="compositionally biased region" description="Acidic residues" evidence="2">
    <location>
        <begin position="528"/>
        <end position="539"/>
    </location>
</feature>
<evidence type="ECO:0000256" key="2">
    <source>
        <dbReference type="SAM" id="MobiDB-lite"/>
    </source>
</evidence>
<protein>
    <recommendedName>
        <fullName evidence="3">RRP12 HEAT domain-containing protein</fullName>
    </recommendedName>
</protein>